<keyword evidence="2" id="KW-1185">Reference proteome</keyword>
<evidence type="ECO:0000313" key="2">
    <source>
        <dbReference type="Proteomes" id="UP000325529"/>
    </source>
</evidence>
<name>A0A5J6GCU7_STRKN</name>
<dbReference type="Proteomes" id="UP000325529">
    <property type="component" value="Chromosome"/>
</dbReference>
<gene>
    <name evidence="1" type="ORF">CP970_19060</name>
</gene>
<proteinExistence type="predicted"/>
<accession>A0A5J6GCU7</accession>
<dbReference type="KEGG" id="ska:CP970_19060"/>
<sequence length="81" mass="9421">MSVTQQYLLDTYRAAQHGEPMPPAPGQHDWQAVREVRDYGRFRAVVQERPARGRLRAALARFVHGDRLRQRYAARTPRPLP</sequence>
<protein>
    <submittedName>
        <fullName evidence="1">Uncharacterized protein</fullName>
    </submittedName>
</protein>
<dbReference type="OrthoDB" id="4333273at2"/>
<evidence type="ECO:0000313" key="1">
    <source>
        <dbReference type="EMBL" id="QEU92727.1"/>
    </source>
</evidence>
<reference evidence="1 2" key="1">
    <citation type="submission" date="2017-09" db="EMBL/GenBank/DDBJ databases">
        <authorList>
            <person name="Lee N."/>
            <person name="Cho B.-K."/>
        </authorList>
    </citation>
    <scope>NUCLEOTIDE SEQUENCE [LARGE SCALE GENOMIC DNA]</scope>
    <source>
        <strain evidence="1 2">ATCC 12853</strain>
    </source>
</reference>
<dbReference type="AlphaFoldDB" id="A0A5J6GCU7"/>
<organism evidence="1 2">
    <name type="scientific">Streptomyces kanamyceticus</name>
    <dbReference type="NCBI Taxonomy" id="1967"/>
    <lineage>
        <taxon>Bacteria</taxon>
        <taxon>Bacillati</taxon>
        <taxon>Actinomycetota</taxon>
        <taxon>Actinomycetes</taxon>
        <taxon>Kitasatosporales</taxon>
        <taxon>Streptomycetaceae</taxon>
        <taxon>Streptomyces</taxon>
    </lineage>
</organism>
<dbReference type="EMBL" id="CP023699">
    <property type="protein sequence ID" value="QEU92727.1"/>
    <property type="molecule type" value="Genomic_DNA"/>
</dbReference>
<dbReference type="RefSeq" id="WP_055556293.1">
    <property type="nucleotide sequence ID" value="NZ_CP023699.1"/>
</dbReference>